<dbReference type="SMART" id="SM00255">
    <property type="entry name" value="TIR"/>
    <property type="match status" value="1"/>
</dbReference>
<dbReference type="Proteomes" id="UP001230908">
    <property type="component" value="Unassembled WGS sequence"/>
</dbReference>
<proteinExistence type="predicted"/>
<evidence type="ECO:0000259" key="2">
    <source>
        <dbReference type="PROSITE" id="PS50104"/>
    </source>
</evidence>
<dbReference type="RefSeq" id="WP_308711603.1">
    <property type="nucleotide sequence ID" value="NZ_JAVHUY010000005.1"/>
</dbReference>
<evidence type="ECO:0000313" key="4">
    <source>
        <dbReference type="Proteomes" id="UP001230908"/>
    </source>
</evidence>
<dbReference type="InterPro" id="IPR026367">
    <property type="entry name" value="FxsC_C"/>
</dbReference>
<dbReference type="InterPro" id="IPR035897">
    <property type="entry name" value="Toll_tir_struct_dom_sf"/>
</dbReference>
<feature type="region of interest" description="Disordered" evidence="1">
    <location>
        <begin position="395"/>
        <end position="421"/>
    </location>
</feature>
<keyword evidence="4" id="KW-1185">Reference proteome</keyword>
<evidence type="ECO:0000313" key="3">
    <source>
        <dbReference type="EMBL" id="MDQ7904337.1"/>
    </source>
</evidence>
<dbReference type="EMBL" id="JAVHUY010000005">
    <property type="protein sequence ID" value="MDQ7904337.1"/>
    <property type="molecule type" value="Genomic_DNA"/>
</dbReference>
<sequence length="421" mass="47866">MPERLPYFFLSYARGGDDAYVRKFFEELCKEVRMRSGEPAGFEIGFLDTRDIGLGAPWTEELTSALQRSRTFVALCSPLYFNSEYCGKEWAVFAERVRYTSTQSGSRPPLMFPLVWMAGTAMHNSAQELQQTTEHLGLRYREDGLRNYMRLGKHRDRRLSFISALAEMIVANARTFPLQPLPGRTDIRFVQSTFAPEKGPAGSAALRHTAKHVHFVVAAASREHMRAHRTRLDYYGDTYGDWAPYRPHLSQPLGSYASAIAARRQFRAEVADIGELSDRAERARAHNQLLVLLVDAWATQLTEHGSMLAQHDADGSATAAVMIPLNRHDNESIDHWRTLDEACRMVLARSARHQDPRMFRFGVPTHDDFTSVLDEVLEHAYNRLLAEGESLRVPPDLHVDRPILDGPQSRPENETWPRDTS</sequence>
<name>A0ABU0ZDB9_9ACTN</name>
<dbReference type="Gene3D" id="3.40.50.10140">
    <property type="entry name" value="Toll/interleukin-1 receptor homology (TIR) domain"/>
    <property type="match status" value="1"/>
</dbReference>
<dbReference type="NCBIfam" id="TIGR04276">
    <property type="entry name" value="FxsC_Cterm"/>
    <property type="match status" value="1"/>
</dbReference>
<gene>
    <name evidence="3" type="ORF">RB614_07350</name>
</gene>
<organism evidence="3 4">
    <name type="scientific">Phytohabitans maris</name>
    <dbReference type="NCBI Taxonomy" id="3071409"/>
    <lineage>
        <taxon>Bacteria</taxon>
        <taxon>Bacillati</taxon>
        <taxon>Actinomycetota</taxon>
        <taxon>Actinomycetes</taxon>
        <taxon>Micromonosporales</taxon>
        <taxon>Micromonosporaceae</taxon>
    </lineage>
</organism>
<feature type="compositionally biased region" description="Basic and acidic residues" evidence="1">
    <location>
        <begin position="411"/>
        <end position="421"/>
    </location>
</feature>
<dbReference type="InterPro" id="IPR000157">
    <property type="entry name" value="TIR_dom"/>
</dbReference>
<evidence type="ECO:0000256" key="1">
    <source>
        <dbReference type="SAM" id="MobiDB-lite"/>
    </source>
</evidence>
<accession>A0ABU0ZDB9</accession>
<dbReference type="SUPFAM" id="SSF52200">
    <property type="entry name" value="Toll/Interleukin receptor TIR domain"/>
    <property type="match status" value="1"/>
</dbReference>
<comment type="caution">
    <text evidence="3">The sequence shown here is derived from an EMBL/GenBank/DDBJ whole genome shotgun (WGS) entry which is preliminary data.</text>
</comment>
<feature type="domain" description="TIR" evidence="2">
    <location>
        <begin position="4"/>
        <end position="169"/>
    </location>
</feature>
<dbReference type="Pfam" id="PF13676">
    <property type="entry name" value="TIR_2"/>
    <property type="match status" value="1"/>
</dbReference>
<dbReference type="NCBIfam" id="NF040588">
    <property type="entry name" value="FxsC_Nterm"/>
    <property type="match status" value="1"/>
</dbReference>
<protein>
    <submittedName>
        <fullName evidence="3">TIR-like protein FxsC</fullName>
    </submittedName>
</protein>
<dbReference type="PROSITE" id="PS50104">
    <property type="entry name" value="TIR"/>
    <property type="match status" value="1"/>
</dbReference>
<reference evidence="3 4" key="1">
    <citation type="submission" date="2023-08" db="EMBL/GenBank/DDBJ databases">
        <title>Phytohabitans sansha sp. nov., isolated from marine sediment.</title>
        <authorList>
            <person name="Zhao Y."/>
            <person name="Yi K."/>
        </authorList>
    </citation>
    <scope>NUCLEOTIDE SEQUENCE [LARGE SCALE GENOMIC DNA]</scope>
    <source>
        <strain evidence="3 4">ZYX-F-186</strain>
    </source>
</reference>
<dbReference type="InterPro" id="IPR047603">
    <property type="entry name" value="FxsC_N"/>
</dbReference>